<evidence type="ECO:0000313" key="3">
    <source>
        <dbReference type="Proteomes" id="UP000032142"/>
    </source>
</evidence>
<reference evidence="1" key="1">
    <citation type="submission" date="2014-09" db="EMBL/GenBank/DDBJ databases">
        <title>G. arboreum L. cv. AKA8401 A2 genome assembly version 1.0.</title>
        <authorList>
            <person name="Mudge J."/>
            <person name="Ramaraj T."/>
            <person name="Lindquist I.E."/>
            <person name="Bharti A.K."/>
            <person name="Sundararajan A."/>
            <person name="Cameron C.T."/>
            <person name="Woodward J.E."/>
            <person name="May G.D."/>
            <person name="Brubaker C."/>
            <person name="Broadhvest J."/>
            <person name="Wilkins T.A."/>
        </authorList>
    </citation>
    <scope>NUCLEOTIDE SEQUENCE</scope>
</reference>
<name>A0A0B0MG09_GOSAR</name>
<accession>A0A0B0MG09</accession>
<evidence type="ECO:0000313" key="1">
    <source>
        <dbReference type="EMBL" id="KHF99291.1"/>
    </source>
</evidence>
<dbReference type="AlphaFoldDB" id="A0A0B0MG09"/>
<gene>
    <name evidence="2" type="ORF">F383_32080</name>
    <name evidence="1" type="ORF">F383_38379</name>
</gene>
<keyword evidence="3" id="KW-1185">Reference proteome</keyword>
<sequence length="33" mass="3844">MCSHVRPRQGRWHRYVITCKTMSATSASICDYV</sequence>
<dbReference type="EMBL" id="JRRC01071944">
    <property type="protein sequence ID" value="KHF99291.1"/>
    <property type="molecule type" value="Genomic_DNA"/>
</dbReference>
<evidence type="ECO:0000313" key="2">
    <source>
        <dbReference type="EMBL" id="KHG25641.1"/>
    </source>
</evidence>
<organism evidence="1 3">
    <name type="scientific">Gossypium arboreum</name>
    <name type="common">Tree cotton</name>
    <name type="synonym">Gossypium nanking</name>
    <dbReference type="NCBI Taxonomy" id="29729"/>
    <lineage>
        <taxon>Eukaryota</taxon>
        <taxon>Viridiplantae</taxon>
        <taxon>Streptophyta</taxon>
        <taxon>Embryophyta</taxon>
        <taxon>Tracheophyta</taxon>
        <taxon>Spermatophyta</taxon>
        <taxon>Magnoliopsida</taxon>
        <taxon>eudicotyledons</taxon>
        <taxon>Gunneridae</taxon>
        <taxon>Pentapetalae</taxon>
        <taxon>rosids</taxon>
        <taxon>malvids</taxon>
        <taxon>Malvales</taxon>
        <taxon>Malvaceae</taxon>
        <taxon>Malvoideae</taxon>
        <taxon>Gossypium</taxon>
    </lineage>
</organism>
<reference evidence="3" key="2">
    <citation type="submission" date="2014-09" db="EMBL/GenBank/DDBJ databases">
        <authorList>
            <person name="Mudge J."/>
            <person name="Ramaraj T."/>
            <person name="Lindquist I.E."/>
            <person name="Bharti A.K."/>
            <person name="Sundararajan A."/>
            <person name="Cameron C.T."/>
            <person name="Woodward J.E."/>
            <person name="May G.D."/>
            <person name="Brubaker C."/>
            <person name="Broadhvest J."/>
            <person name="Wilkins T.A."/>
        </authorList>
    </citation>
    <scope>NUCLEOTIDE SEQUENCE</scope>
    <source>
        <strain evidence="3">cv. AKA8401</strain>
    </source>
</reference>
<protein>
    <submittedName>
        <fullName evidence="1">Uncharacterized protein</fullName>
    </submittedName>
</protein>
<proteinExistence type="predicted"/>
<dbReference type="EMBL" id="KN433187">
    <property type="protein sequence ID" value="KHG25641.1"/>
    <property type="molecule type" value="Genomic_DNA"/>
</dbReference>
<dbReference type="Proteomes" id="UP000032142">
    <property type="component" value="Unassembled WGS sequence"/>
</dbReference>